<evidence type="ECO:0000313" key="1">
    <source>
        <dbReference type="EMBL" id="TFD98700.1"/>
    </source>
</evidence>
<reference evidence="1 2" key="1">
    <citation type="submission" date="2019-03" db="EMBL/GenBank/DDBJ databases">
        <title>San Antonio Military Medical Center submission to MRSN (WRAIR), pending publication.</title>
        <authorList>
            <person name="Blyth D.M."/>
            <person name="Mccarthy S.L."/>
            <person name="Schall S.E."/>
            <person name="Stam J.A."/>
            <person name="Ong A.C."/>
            <person name="Mcgann P.T."/>
        </authorList>
    </citation>
    <scope>NUCLEOTIDE SEQUENCE [LARGE SCALE GENOMIC DNA]</scope>
    <source>
        <strain evidence="1 2">MRSN571793</strain>
    </source>
</reference>
<dbReference type="Proteomes" id="UP000297861">
    <property type="component" value="Unassembled WGS sequence"/>
</dbReference>
<accession>A0A4Y8LCC9</accession>
<sequence>MENLLKRLQEEAGLSEEQSIKAMKVVKDFMDKEGIEIDWEKFFKEKYSDLKGQAKSLFDTFSKKAREYSDKIEDKVEDITIQAKRTARDVAQKASDILDDDKKK</sequence>
<dbReference type="AlphaFoldDB" id="A0A4Y8LCC9"/>
<comment type="caution">
    <text evidence="1">The sequence shown here is derived from an EMBL/GenBank/DDBJ whole genome shotgun (WGS) entry which is preliminary data.</text>
</comment>
<evidence type="ECO:0008006" key="3">
    <source>
        <dbReference type="Google" id="ProtNLM"/>
    </source>
</evidence>
<dbReference type="STRING" id="1121485.GCA_000426485_00974"/>
<dbReference type="EMBL" id="SOML01000001">
    <property type="protein sequence ID" value="TFD98700.1"/>
    <property type="molecule type" value="Genomic_DNA"/>
</dbReference>
<organism evidence="1 2">
    <name type="scientific">Dysgonomonas capnocytophagoides</name>
    <dbReference type="NCBI Taxonomy" id="45254"/>
    <lineage>
        <taxon>Bacteria</taxon>
        <taxon>Pseudomonadati</taxon>
        <taxon>Bacteroidota</taxon>
        <taxon>Bacteroidia</taxon>
        <taxon>Bacteroidales</taxon>
        <taxon>Dysgonomonadaceae</taxon>
        <taxon>Dysgonomonas</taxon>
    </lineage>
</organism>
<dbReference type="OrthoDB" id="997162at2"/>
<keyword evidence="2" id="KW-1185">Reference proteome</keyword>
<name>A0A4Y8LCC9_9BACT</name>
<gene>
    <name evidence="1" type="ORF">E2605_01030</name>
</gene>
<dbReference type="RefSeq" id="WP_035331002.1">
    <property type="nucleotide sequence ID" value="NZ_AP028867.1"/>
</dbReference>
<protein>
    <recommendedName>
        <fullName evidence="3">YtxH domain-containing protein</fullName>
    </recommendedName>
</protein>
<proteinExistence type="predicted"/>
<evidence type="ECO:0000313" key="2">
    <source>
        <dbReference type="Proteomes" id="UP000297861"/>
    </source>
</evidence>